<sequence length="1507" mass="165617">MDSDKFRKSMSVSDEEFYDCREELAGGEVVERVGIKEEEEEEGDEKEGEEKNMGKGETMVMVEKAEKSESGRGGKEKREELQKEGEDGNGNGGKRKGSVGGGGDKRSEPIGEGKKEELAKKKEGLNGDNNDKVMDEGAGKDEGKVMKNEEKKEGQGGGKKKDKKKKKKKGKKEEPKEEEAAPKGKKNEDKKKDKENKPDEGHEKEEVKEMEDEKKTHQDERKRTNDKGKKRSEDEDDKTKHGMEETSREGGRRREDSSSLIPAEYDSKSASDQPPLSDAAPCADLADSGDPIESASPAAADSHIAAGGIVSAECAISSDSLLVHADSPLPTYPFNSDSPLPPTDSPLPTSPPPDDCPFDTSDSRTPDSRTPDSLDYRTSDSPDYRTPDSLTPDPRRCPEAPTSGSPPKTPDTTDRQPTTNNSDSQVTESPKRLIKKSSTLKWSALKREVLQGQDEGQEEGGERRRSSSSSSSSSEKKISTSTMLDDIAQGNLANWDPETCVTLLRMPTVSNYSGLKKLMEMAGKEWLEEFLSLGGLEVLFESLTRLSERGFSSIADALLQLECVLCIKAVMNSRTGLQYIVNNHQYIRKLTTSLESRNMLVKKQVFELLSALCMYSELGHSLALDALSFYKVHKKKRYRLSVVVEELVEAEVVEYKRTIVAFVNCLVLGAPSNTSRAALRNEFIGLDFLKILDDLRKDEDDQLSLQVSVFEENHEEDLKQELSGFNGDLDQLNHYEAFNTLFTKVRDTPRSLQLLALLHNLAVLDPEDNASDAVWALLDRIGLRVVEGGLTPAWAESSVLSDLNRLNNNKIGSSTSRRSSQKYSSSSLCSPLTPLHRPTPGLEEFDVRPFPTSSLPSGCKSLSVSSNEDDFIRNENETDKTKTRTQNKDVSVDEGTSCKEVTPLTSQPRIPPPPPLPSSCNLSTIPPPPPPPPGSGIPPPPPLPGSGIPLPPPLPGTGIPPPPPLPYSSGIPPPPPLPGAGGIPPPPPLPGLGIPPPPPFPGSGPPPPPPLPGSGPPPPPPLPGFGPPPPPPLPGCGPPPPPPPFGARAVGSTLAPIGWIVPRPSLKMKHVNWAKVSGHTITTNSLWRDVHTDLTTSPPPKLDYKQIETLFCQVKRTPPNSEGKATARKRVSSEVTLLDSKKSLNVNIFLKQFKVPHADIVALIRNCKSTEIGSERLRGFIKILPDDSEVTIIKEFQGDVTKLGDAEKFYHELLKVPQYQIRLEGMIQMEELQPASETLRPQINAVLRICDKIINSSSIKSFFTYILTLGNFINTGSYAGNALGFRLSTVSKVWEVRANQPGITLLHYITETVKEKDLDILDFTQELGDLSGVARLSVEGLGTEVATLRKDLNKLTRTLKNAPQDLQQHFSEFVVKAEEEVTDLERSLKEVDRSRVKLAQYFCEDESKFRLEDSITTFHTLSIKIHDARKDNEARHKREERKKRMEAERKRQEEERAKAEAAGITVRRKRGEPLPPPDDGGGCLVDRLLADIRKGDFKLRKKSVPAS</sequence>
<feature type="compositionally biased region" description="Basic and acidic residues" evidence="2">
    <location>
        <begin position="870"/>
        <end position="891"/>
    </location>
</feature>
<evidence type="ECO:0000259" key="3">
    <source>
        <dbReference type="PROSITE" id="PS51232"/>
    </source>
</evidence>
<evidence type="ECO:0000313" key="5">
    <source>
        <dbReference type="EMBL" id="KAK3874005.1"/>
    </source>
</evidence>
<evidence type="ECO:0000259" key="4">
    <source>
        <dbReference type="PROSITE" id="PS51444"/>
    </source>
</evidence>
<feature type="compositionally biased region" description="Basic residues" evidence="2">
    <location>
        <begin position="158"/>
        <end position="170"/>
    </location>
</feature>
<comment type="caution">
    <text evidence="5">The sequence shown here is derived from an EMBL/GenBank/DDBJ whole genome shotgun (WGS) entry which is preliminary data.</text>
</comment>
<feature type="compositionally biased region" description="Basic and acidic residues" evidence="2">
    <location>
        <begin position="18"/>
        <end position="36"/>
    </location>
</feature>
<dbReference type="InterPro" id="IPR014768">
    <property type="entry name" value="GBD/FH3_dom"/>
</dbReference>
<dbReference type="InterPro" id="IPR016024">
    <property type="entry name" value="ARM-type_fold"/>
</dbReference>
<feature type="compositionally biased region" description="Basic and acidic residues" evidence="2">
    <location>
        <begin position="171"/>
        <end position="257"/>
    </location>
</feature>
<dbReference type="GO" id="GO:0030036">
    <property type="term" value="P:actin cytoskeleton organization"/>
    <property type="evidence" value="ECO:0007669"/>
    <property type="project" value="InterPro"/>
</dbReference>
<feature type="compositionally biased region" description="Pro residues" evidence="2">
    <location>
        <begin position="925"/>
        <end position="1045"/>
    </location>
</feature>
<dbReference type="Pfam" id="PF06367">
    <property type="entry name" value="Drf_FH3"/>
    <property type="match status" value="1"/>
</dbReference>
<feature type="compositionally biased region" description="Polar residues" evidence="2">
    <location>
        <begin position="851"/>
        <end position="866"/>
    </location>
</feature>
<feature type="region of interest" description="Disordered" evidence="2">
    <location>
        <begin position="1"/>
        <end position="300"/>
    </location>
</feature>
<feature type="domain" description="FH2" evidence="4">
    <location>
        <begin position="1058"/>
        <end position="1451"/>
    </location>
</feature>
<dbReference type="SUPFAM" id="SSF48371">
    <property type="entry name" value="ARM repeat"/>
    <property type="match status" value="1"/>
</dbReference>
<dbReference type="InterPro" id="IPR042201">
    <property type="entry name" value="FH2_Formin_sf"/>
</dbReference>
<dbReference type="GO" id="GO:0003779">
    <property type="term" value="F:actin binding"/>
    <property type="evidence" value="ECO:0007669"/>
    <property type="project" value="InterPro"/>
</dbReference>
<dbReference type="Pfam" id="PF02181">
    <property type="entry name" value="FH2"/>
    <property type="match status" value="1"/>
</dbReference>
<feature type="domain" description="GBD/FH3" evidence="3">
    <location>
        <begin position="405"/>
        <end position="793"/>
    </location>
</feature>
<evidence type="ECO:0000256" key="1">
    <source>
        <dbReference type="SAM" id="Coils"/>
    </source>
</evidence>
<feature type="compositionally biased region" description="Low complexity" evidence="2">
    <location>
        <begin position="813"/>
        <end position="830"/>
    </location>
</feature>
<dbReference type="PANTHER" id="PTHR46345">
    <property type="entry name" value="INVERTED FORMIN-2"/>
    <property type="match status" value="1"/>
</dbReference>
<accession>A0AAE1FGN4</accession>
<feature type="compositionally biased region" description="Gly residues" evidence="2">
    <location>
        <begin position="88"/>
        <end position="102"/>
    </location>
</feature>
<keyword evidence="1" id="KW-0175">Coiled coil</keyword>
<feature type="compositionally biased region" description="Basic and acidic residues" evidence="2">
    <location>
        <begin position="1429"/>
        <end position="1459"/>
    </location>
</feature>
<feature type="compositionally biased region" description="Acidic residues" evidence="2">
    <location>
        <begin position="37"/>
        <end position="47"/>
    </location>
</feature>
<dbReference type="GO" id="GO:0031267">
    <property type="term" value="F:small GTPase binding"/>
    <property type="evidence" value="ECO:0007669"/>
    <property type="project" value="InterPro"/>
</dbReference>
<dbReference type="PROSITE" id="PS51232">
    <property type="entry name" value="GBD_FH3"/>
    <property type="match status" value="1"/>
</dbReference>
<dbReference type="Gene3D" id="1.25.10.10">
    <property type="entry name" value="Leucine-rich Repeat Variant"/>
    <property type="match status" value="1"/>
</dbReference>
<dbReference type="Pfam" id="PF06371">
    <property type="entry name" value="Drf_GBD"/>
    <property type="match status" value="1"/>
</dbReference>
<protein>
    <recommendedName>
        <fullName evidence="7">Inverted formin-2</fullName>
    </recommendedName>
</protein>
<proteinExistence type="predicted"/>
<dbReference type="Gene3D" id="1.20.58.2220">
    <property type="entry name" value="Formin, FH2 domain"/>
    <property type="match status" value="1"/>
</dbReference>
<evidence type="ECO:0008006" key="7">
    <source>
        <dbReference type="Google" id="ProtNLM"/>
    </source>
</evidence>
<gene>
    <name evidence="5" type="ORF">Pcinc_021024</name>
</gene>
<dbReference type="InterPro" id="IPR010472">
    <property type="entry name" value="FH3_dom"/>
</dbReference>
<evidence type="ECO:0000313" key="6">
    <source>
        <dbReference type="Proteomes" id="UP001286313"/>
    </source>
</evidence>
<feature type="region of interest" description="Disordered" evidence="2">
    <location>
        <begin position="1429"/>
        <end position="1483"/>
    </location>
</feature>
<dbReference type="EMBL" id="JAWQEG010002150">
    <property type="protein sequence ID" value="KAK3874005.1"/>
    <property type="molecule type" value="Genomic_DNA"/>
</dbReference>
<dbReference type="Proteomes" id="UP001286313">
    <property type="component" value="Unassembled WGS sequence"/>
</dbReference>
<dbReference type="SMART" id="SM00498">
    <property type="entry name" value="FH2"/>
    <property type="match status" value="1"/>
</dbReference>
<dbReference type="SMART" id="SM01139">
    <property type="entry name" value="Drf_FH3"/>
    <property type="match status" value="1"/>
</dbReference>
<dbReference type="InterPro" id="IPR015425">
    <property type="entry name" value="FH2_Formin"/>
</dbReference>
<feature type="coiled-coil region" evidence="1">
    <location>
        <begin position="1338"/>
        <end position="1394"/>
    </location>
</feature>
<dbReference type="PROSITE" id="PS51444">
    <property type="entry name" value="FH2"/>
    <property type="match status" value="1"/>
</dbReference>
<feature type="compositionally biased region" description="Basic and acidic residues" evidence="2">
    <location>
        <begin position="361"/>
        <end position="386"/>
    </location>
</feature>
<keyword evidence="6" id="KW-1185">Reference proteome</keyword>
<name>A0AAE1FGN4_PETCI</name>
<evidence type="ECO:0000256" key="2">
    <source>
        <dbReference type="SAM" id="MobiDB-lite"/>
    </source>
</evidence>
<feature type="compositionally biased region" description="Polar residues" evidence="2">
    <location>
        <begin position="415"/>
        <end position="428"/>
    </location>
</feature>
<dbReference type="PANTHER" id="PTHR46345:SF8">
    <property type="entry name" value="FORMIN 3, ISOFORM B"/>
    <property type="match status" value="1"/>
</dbReference>
<feature type="compositionally biased region" description="Basic and acidic residues" evidence="2">
    <location>
        <begin position="103"/>
        <end position="154"/>
    </location>
</feature>
<feature type="region of interest" description="Disordered" evidence="2">
    <location>
        <begin position="324"/>
        <end position="483"/>
    </location>
</feature>
<feature type="region of interest" description="Disordered" evidence="2">
    <location>
        <begin position="806"/>
        <end position="1049"/>
    </location>
</feature>
<dbReference type="InterPro" id="IPR010473">
    <property type="entry name" value="GTPase-bd"/>
</dbReference>
<dbReference type="InterPro" id="IPR011989">
    <property type="entry name" value="ARM-like"/>
</dbReference>
<dbReference type="SMART" id="SM01140">
    <property type="entry name" value="Drf_GBD"/>
    <property type="match status" value="1"/>
</dbReference>
<feature type="compositionally biased region" description="Pro residues" evidence="2">
    <location>
        <begin position="339"/>
        <end position="355"/>
    </location>
</feature>
<feature type="compositionally biased region" description="Basic and acidic residues" evidence="2">
    <location>
        <begin position="63"/>
        <end position="86"/>
    </location>
</feature>
<reference evidence="5" key="1">
    <citation type="submission" date="2023-10" db="EMBL/GenBank/DDBJ databases">
        <title>Genome assemblies of two species of porcelain crab, Petrolisthes cinctipes and Petrolisthes manimaculis (Anomura: Porcellanidae).</title>
        <authorList>
            <person name="Angst P."/>
        </authorList>
    </citation>
    <scope>NUCLEOTIDE SEQUENCE</scope>
    <source>
        <strain evidence="5">PB745_01</strain>
        <tissue evidence="5">Gill</tissue>
    </source>
</reference>
<dbReference type="SUPFAM" id="SSF101447">
    <property type="entry name" value="Formin homology 2 domain (FH2 domain)"/>
    <property type="match status" value="1"/>
</dbReference>
<organism evidence="5 6">
    <name type="scientific">Petrolisthes cinctipes</name>
    <name type="common">Flat porcelain crab</name>
    <dbReference type="NCBI Taxonomy" id="88211"/>
    <lineage>
        <taxon>Eukaryota</taxon>
        <taxon>Metazoa</taxon>
        <taxon>Ecdysozoa</taxon>
        <taxon>Arthropoda</taxon>
        <taxon>Crustacea</taxon>
        <taxon>Multicrustacea</taxon>
        <taxon>Malacostraca</taxon>
        <taxon>Eumalacostraca</taxon>
        <taxon>Eucarida</taxon>
        <taxon>Decapoda</taxon>
        <taxon>Pleocyemata</taxon>
        <taxon>Anomura</taxon>
        <taxon>Galatheoidea</taxon>
        <taxon>Porcellanidae</taxon>
        <taxon>Petrolisthes</taxon>
    </lineage>
</organism>